<evidence type="ECO:0000313" key="1">
    <source>
        <dbReference type="EMBL" id="QDY64858.1"/>
    </source>
</evidence>
<gene>
    <name evidence="1" type="ORF">FQA45_00215</name>
</gene>
<organism evidence="1 2">
    <name type="scientific">Glutamicibacter halophytocola</name>
    <dbReference type="NCBI Taxonomy" id="1933880"/>
    <lineage>
        <taxon>Bacteria</taxon>
        <taxon>Bacillati</taxon>
        <taxon>Actinomycetota</taxon>
        <taxon>Actinomycetes</taxon>
        <taxon>Micrococcales</taxon>
        <taxon>Micrococcaceae</taxon>
        <taxon>Glutamicibacter</taxon>
    </lineage>
</organism>
<protein>
    <submittedName>
        <fullName evidence="1">Uncharacterized protein</fullName>
    </submittedName>
</protein>
<evidence type="ECO:0000313" key="2">
    <source>
        <dbReference type="Proteomes" id="UP000320717"/>
    </source>
</evidence>
<name>A0ABX5Y419_9MICC</name>
<proteinExistence type="predicted"/>
<dbReference type="EMBL" id="CP042260">
    <property type="protein sequence ID" value="QDY64858.1"/>
    <property type="molecule type" value="Genomic_DNA"/>
</dbReference>
<accession>A0ABX5Y419</accession>
<dbReference type="Proteomes" id="UP000320717">
    <property type="component" value="Chromosome"/>
</dbReference>
<reference evidence="1 2" key="1">
    <citation type="submission" date="2019-07" db="EMBL/GenBank/DDBJ databases">
        <title>Complete Genome Sequence of drought tolerant Plant Growth-Promoting Rhizobacterium Glutamicibacter halophytocola DR408.</title>
        <authorList>
            <person name="Nishu S.D."/>
            <person name="Lee T.K."/>
        </authorList>
    </citation>
    <scope>NUCLEOTIDE SEQUENCE [LARGE SCALE GENOMIC DNA]</scope>
    <source>
        <strain evidence="1 2">DR408</strain>
    </source>
</reference>
<sequence length="108" mass="11966">MSNENITVFELGEDGDTWFVDGTSDAHSADEAVRGWVERTTGETIEAFVDADDLVEFNFRFRRDWYWLPGGGPENPMDEAALVYPKDGQLLPDAAPVIGPRSGFLVQA</sequence>
<dbReference type="RefSeq" id="WP_146274803.1">
    <property type="nucleotide sequence ID" value="NZ_CP042260.1"/>
</dbReference>
<keyword evidence="2" id="KW-1185">Reference proteome</keyword>